<dbReference type="EMBL" id="CAEZUD010000003">
    <property type="protein sequence ID" value="CAB4583538.1"/>
    <property type="molecule type" value="Genomic_DNA"/>
</dbReference>
<dbReference type="EMBL" id="CAEZUY010000103">
    <property type="protein sequence ID" value="CAB4619268.1"/>
    <property type="molecule type" value="Genomic_DNA"/>
</dbReference>
<protein>
    <submittedName>
        <fullName evidence="11">Unannotated protein</fullName>
    </submittedName>
</protein>
<evidence type="ECO:0000256" key="7">
    <source>
        <dbReference type="SAM" id="Phobius"/>
    </source>
</evidence>
<evidence type="ECO:0000313" key="12">
    <source>
        <dbReference type="EMBL" id="CAB4713883.1"/>
    </source>
</evidence>
<evidence type="ECO:0000256" key="3">
    <source>
        <dbReference type="ARBA" id="ARBA00022692"/>
    </source>
</evidence>
<accession>A0A6J6IDP7</accession>
<keyword evidence="3 7" id="KW-0812">Transmembrane</keyword>
<dbReference type="EMBL" id="CAEZSC010000019">
    <property type="protein sequence ID" value="CAB4532534.1"/>
    <property type="molecule type" value="Genomic_DNA"/>
</dbReference>
<feature type="region of interest" description="Disordered" evidence="6">
    <location>
        <begin position="56"/>
        <end position="88"/>
    </location>
</feature>
<evidence type="ECO:0000313" key="11">
    <source>
        <dbReference type="EMBL" id="CAB4619268.1"/>
    </source>
</evidence>
<evidence type="ECO:0000256" key="2">
    <source>
        <dbReference type="ARBA" id="ARBA00022475"/>
    </source>
</evidence>
<evidence type="ECO:0000256" key="1">
    <source>
        <dbReference type="ARBA" id="ARBA00004651"/>
    </source>
</evidence>
<dbReference type="EMBL" id="CAFBPI010000004">
    <property type="protein sequence ID" value="CAB5004639.1"/>
    <property type="molecule type" value="Genomic_DNA"/>
</dbReference>
<feature type="transmembrane region" description="Helical" evidence="7">
    <location>
        <begin position="34"/>
        <end position="54"/>
    </location>
</feature>
<evidence type="ECO:0000313" key="13">
    <source>
        <dbReference type="EMBL" id="CAB4889327.1"/>
    </source>
</evidence>
<reference evidence="11" key="1">
    <citation type="submission" date="2020-05" db="EMBL/GenBank/DDBJ databases">
        <authorList>
            <person name="Chiriac C."/>
            <person name="Salcher M."/>
            <person name="Ghai R."/>
            <person name="Kavagutti S V."/>
        </authorList>
    </citation>
    <scope>NUCLEOTIDE SEQUENCE</scope>
</reference>
<proteinExistence type="predicted"/>
<evidence type="ECO:0000259" key="8">
    <source>
        <dbReference type="Pfam" id="PF13396"/>
    </source>
</evidence>
<dbReference type="Pfam" id="PF13396">
    <property type="entry name" value="PLDc_N"/>
    <property type="match status" value="1"/>
</dbReference>
<keyword evidence="5 7" id="KW-0472">Membrane</keyword>
<sequence>MRILPIIITFAVTLYALFDCARTPQESVRSLPKWGWLLIVILLSPLGSIAWLFAGRPKRNPGSGNNRGSGGPRRPIAPDDDPDFLRNL</sequence>
<evidence type="ECO:0000256" key="6">
    <source>
        <dbReference type="SAM" id="MobiDB-lite"/>
    </source>
</evidence>
<dbReference type="InterPro" id="IPR027379">
    <property type="entry name" value="CLS_N"/>
</dbReference>
<keyword evidence="4 7" id="KW-1133">Transmembrane helix</keyword>
<organism evidence="11">
    <name type="scientific">freshwater metagenome</name>
    <dbReference type="NCBI Taxonomy" id="449393"/>
    <lineage>
        <taxon>unclassified sequences</taxon>
        <taxon>metagenomes</taxon>
        <taxon>ecological metagenomes</taxon>
    </lineage>
</organism>
<dbReference type="EMBL" id="CAFBME010000008">
    <property type="protein sequence ID" value="CAB4889327.1"/>
    <property type="molecule type" value="Genomic_DNA"/>
</dbReference>
<dbReference type="AlphaFoldDB" id="A0A6J6IDP7"/>
<keyword evidence="2" id="KW-1003">Cell membrane</keyword>
<evidence type="ECO:0000313" key="9">
    <source>
        <dbReference type="EMBL" id="CAB4532534.1"/>
    </source>
</evidence>
<gene>
    <name evidence="9" type="ORF">UFOPK1380_00476</name>
    <name evidence="10" type="ORF">UFOPK1778_00165</name>
    <name evidence="11" type="ORF">UFOPK1863_00923</name>
    <name evidence="12" type="ORF">UFOPK2689_00105</name>
    <name evidence="13" type="ORF">UFOPK3555_00203</name>
    <name evidence="14" type="ORF">UFOPK4095_00097</name>
</gene>
<evidence type="ECO:0000256" key="5">
    <source>
        <dbReference type="ARBA" id="ARBA00023136"/>
    </source>
</evidence>
<dbReference type="EMBL" id="CAEZYL010000002">
    <property type="protein sequence ID" value="CAB4713883.1"/>
    <property type="molecule type" value="Genomic_DNA"/>
</dbReference>
<name>A0A6J6IDP7_9ZZZZ</name>
<comment type="subcellular location">
    <subcellularLocation>
        <location evidence="1">Cell membrane</location>
        <topology evidence="1">Multi-pass membrane protein</topology>
    </subcellularLocation>
</comment>
<evidence type="ECO:0000256" key="4">
    <source>
        <dbReference type="ARBA" id="ARBA00022989"/>
    </source>
</evidence>
<feature type="domain" description="Cardiolipin synthase N-terminal" evidence="8">
    <location>
        <begin position="11"/>
        <end position="56"/>
    </location>
</feature>
<evidence type="ECO:0000313" key="14">
    <source>
        <dbReference type="EMBL" id="CAB5004639.1"/>
    </source>
</evidence>
<evidence type="ECO:0000313" key="10">
    <source>
        <dbReference type="EMBL" id="CAB4583538.1"/>
    </source>
</evidence>
<dbReference type="GO" id="GO:0005886">
    <property type="term" value="C:plasma membrane"/>
    <property type="evidence" value="ECO:0007669"/>
    <property type="project" value="UniProtKB-SubCell"/>
</dbReference>